<comment type="caution">
    <text evidence="1">The sequence shown here is derived from an EMBL/GenBank/DDBJ whole genome shotgun (WGS) entry which is preliminary data.</text>
</comment>
<dbReference type="PANTHER" id="PTHR38436:SF1">
    <property type="entry name" value="ESTER CYCLASE"/>
    <property type="match status" value="1"/>
</dbReference>
<sequence>MTDNKSIIQNIFAGWNNHNIEEASQYISEQCNSGGLTGFRQQLGALLQAMPDLHVTIEDILGEENKVATRITMRGTHLGPFLGFAPSGKPLTIKANHVYTLQDGLVTERYGQMDRLEVIGQMGLKMVPADT</sequence>
<organism evidence="1 2">
    <name type="scientific">Deinococcus roseus</name>
    <dbReference type="NCBI Taxonomy" id="392414"/>
    <lineage>
        <taxon>Bacteria</taxon>
        <taxon>Thermotogati</taxon>
        <taxon>Deinococcota</taxon>
        <taxon>Deinococci</taxon>
        <taxon>Deinococcales</taxon>
        <taxon>Deinococcaceae</taxon>
        <taxon>Deinococcus</taxon>
    </lineage>
</organism>
<dbReference type="Proteomes" id="UP000632222">
    <property type="component" value="Unassembled WGS sequence"/>
</dbReference>
<dbReference type="RefSeq" id="WP_189003027.1">
    <property type="nucleotide sequence ID" value="NZ_BMOD01000008.1"/>
</dbReference>
<keyword evidence="2" id="KW-1185">Reference proteome</keyword>
<dbReference type="InterPro" id="IPR009959">
    <property type="entry name" value="Cyclase_SnoaL-like"/>
</dbReference>
<evidence type="ECO:0000313" key="2">
    <source>
        <dbReference type="Proteomes" id="UP000632222"/>
    </source>
</evidence>
<evidence type="ECO:0000313" key="1">
    <source>
        <dbReference type="EMBL" id="GGJ37931.1"/>
    </source>
</evidence>
<dbReference type="Pfam" id="PF07366">
    <property type="entry name" value="SnoaL"/>
    <property type="match status" value="1"/>
</dbReference>
<dbReference type="SUPFAM" id="SSF54427">
    <property type="entry name" value="NTF2-like"/>
    <property type="match status" value="1"/>
</dbReference>
<proteinExistence type="predicted"/>
<accession>A0ABQ2D059</accession>
<name>A0ABQ2D059_9DEIO</name>
<dbReference type="EMBL" id="BMOD01000008">
    <property type="protein sequence ID" value="GGJ37931.1"/>
    <property type="molecule type" value="Genomic_DNA"/>
</dbReference>
<reference evidence="2" key="1">
    <citation type="journal article" date="2019" name="Int. J. Syst. Evol. Microbiol.">
        <title>The Global Catalogue of Microorganisms (GCM) 10K type strain sequencing project: providing services to taxonomists for standard genome sequencing and annotation.</title>
        <authorList>
            <consortium name="The Broad Institute Genomics Platform"/>
            <consortium name="The Broad Institute Genome Sequencing Center for Infectious Disease"/>
            <person name="Wu L."/>
            <person name="Ma J."/>
        </authorList>
    </citation>
    <scope>NUCLEOTIDE SEQUENCE [LARGE SCALE GENOMIC DNA]</scope>
    <source>
        <strain evidence="2">JCM 14370</strain>
    </source>
</reference>
<dbReference type="PANTHER" id="PTHR38436">
    <property type="entry name" value="POLYKETIDE CYCLASE SNOAL-LIKE DOMAIN"/>
    <property type="match status" value="1"/>
</dbReference>
<evidence type="ECO:0008006" key="3">
    <source>
        <dbReference type="Google" id="ProtNLM"/>
    </source>
</evidence>
<protein>
    <recommendedName>
        <fullName evidence="3">Ester cyclase</fullName>
    </recommendedName>
</protein>
<gene>
    <name evidence="1" type="ORF">GCM10008938_25030</name>
</gene>
<dbReference type="InterPro" id="IPR032710">
    <property type="entry name" value="NTF2-like_dom_sf"/>
</dbReference>
<dbReference type="Gene3D" id="3.10.450.50">
    <property type="match status" value="1"/>
</dbReference>